<evidence type="ECO:0000256" key="1">
    <source>
        <dbReference type="ARBA" id="ARBA00005703"/>
    </source>
</evidence>
<evidence type="ECO:0000313" key="4">
    <source>
        <dbReference type="EMBL" id="KAJ1918532.1"/>
    </source>
</evidence>
<organism evidence="4 5">
    <name type="scientific">Mycoemilia scoparia</name>
    <dbReference type="NCBI Taxonomy" id="417184"/>
    <lineage>
        <taxon>Eukaryota</taxon>
        <taxon>Fungi</taxon>
        <taxon>Fungi incertae sedis</taxon>
        <taxon>Zoopagomycota</taxon>
        <taxon>Kickxellomycotina</taxon>
        <taxon>Kickxellomycetes</taxon>
        <taxon>Kickxellales</taxon>
        <taxon>Kickxellaceae</taxon>
        <taxon>Mycoemilia</taxon>
    </lineage>
</organism>
<dbReference type="AlphaFoldDB" id="A0A9W7ZXC3"/>
<dbReference type="InterPro" id="IPR007085">
    <property type="entry name" value="DNA/pantothenate-metab_flavo_C"/>
</dbReference>
<dbReference type="InterPro" id="IPR035929">
    <property type="entry name" value="CoaB-like_sf"/>
</dbReference>
<dbReference type="EMBL" id="JANBPU010000043">
    <property type="protein sequence ID" value="KAJ1918532.1"/>
    <property type="molecule type" value="Genomic_DNA"/>
</dbReference>
<name>A0A9W7ZXC3_9FUNG</name>
<evidence type="ECO:0000256" key="2">
    <source>
        <dbReference type="SAM" id="MobiDB-lite"/>
    </source>
</evidence>
<dbReference type="Pfam" id="PF04127">
    <property type="entry name" value="DFP"/>
    <property type="match status" value="2"/>
</dbReference>
<dbReference type="GO" id="GO:0015937">
    <property type="term" value="P:coenzyme A biosynthetic process"/>
    <property type="evidence" value="ECO:0007669"/>
    <property type="project" value="UniProtKB-ARBA"/>
</dbReference>
<reference evidence="4" key="1">
    <citation type="submission" date="2022-07" db="EMBL/GenBank/DDBJ databases">
        <title>Phylogenomic reconstructions and comparative analyses of Kickxellomycotina fungi.</title>
        <authorList>
            <person name="Reynolds N.K."/>
            <person name="Stajich J.E."/>
            <person name="Barry K."/>
            <person name="Grigoriev I.V."/>
            <person name="Crous P."/>
            <person name="Smith M.E."/>
        </authorList>
    </citation>
    <scope>NUCLEOTIDE SEQUENCE</scope>
    <source>
        <strain evidence="4">NBRC 100468</strain>
    </source>
</reference>
<proteinExistence type="inferred from homology"/>
<sequence length="331" mass="37819">MPPISEQNRQPSTTSLSSKGDKVIDPSTYFSTHVPPSNLNASKILVSEFVSKNSKINRPVVLVTSGGTTVPLENNTVRFIDNFSNGNRGAASTERLLEEGYAVIFMHREHSLQPYNRHYTHSAERFLDYFVAGENGEVQINLKYKEKIQTDFEKYSKAINNNQLLMVTFVTLSDYLFLLREVSLTLAAMKRNAMFYLAAAVSDFFIPSHNMSEHKIQSREGNLTLEMNQVPKFLKPLVMNWAPDSYIVSFKLETDPELLVPKARHALSNYGHQIVIANMLHTRKTEVWLIEDKKESHHLQLDSKEAANGVDIELLIIQELVKRHKEWINKN</sequence>
<feature type="domain" description="DNA/pantothenate metabolism flavoprotein C-terminal" evidence="3">
    <location>
        <begin position="186"/>
        <end position="306"/>
    </location>
</feature>
<comment type="similarity">
    <text evidence="1">Belongs to the PPC synthetase family.</text>
</comment>
<feature type="domain" description="DNA/pantothenate metabolism flavoprotein C-terminal" evidence="3">
    <location>
        <begin position="61"/>
        <end position="116"/>
    </location>
</feature>
<evidence type="ECO:0000313" key="5">
    <source>
        <dbReference type="Proteomes" id="UP001150538"/>
    </source>
</evidence>
<dbReference type="Proteomes" id="UP001150538">
    <property type="component" value="Unassembled WGS sequence"/>
</dbReference>
<protein>
    <submittedName>
        <fullName evidence="4">Phosphopantothenate--cysteine ligase cab2</fullName>
        <ecNumber evidence="4">6.3.2.51</ecNumber>
    </submittedName>
</protein>
<dbReference type="EC" id="6.3.2.51" evidence="4"/>
<gene>
    <name evidence="4" type="primary">CAB2</name>
    <name evidence="4" type="ORF">H4219_002546</name>
</gene>
<comment type="caution">
    <text evidence="4">The sequence shown here is derived from an EMBL/GenBank/DDBJ whole genome shotgun (WGS) entry which is preliminary data.</text>
</comment>
<dbReference type="GO" id="GO:0016874">
    <property type="term" value="F:ligase activity"/>
    <property type="evidence" value="ECO:0007669"/>
    <property type="project" value="UniProtKB-KW"/>
</dbReference>
<accession>A0A9W7ZXC3</accession>
<evidence type="ECO:0000259" key="3">
    <source>
        <dbReference type="Pfam" id="PF04127"/>
    </source>
</evidence>
<dbReference type="PANTHER" id="PTHR12290">
    <property type="entry name" value="CORNICHON-RELATED"/>
    <property type="match status" value="1"/>
</dbReference>
<dbReference type="OrthoDB" id="70224at2759"/>
<dbReference type="SUPFAM" id="SSF102645">
    <property type="entry name" value="CoaB-like"/>
    <property type="match status" value="1"/>
</dbReference>
<keyword evidence="4" id="KW-0436">Ligase</keyword>
<feature type="compositionally biased region" description="Polar residues" evidence="2">
    <location>
        <begin position="1"/>
        <end position="18"/>
    </location>
</feature>
<dbReference type="Gene3D" id="3.40.50.10300">
    <property type="entry name" value="CoaB-like"/>
    <property type="match status" value="1"/>
</dbReference>
<keyword evidence="5" id="KW-1185">Reference proteome</keyword>
<feature type="region of interest" description="Disordered" evidence="2">
    <location>
        <begin position="1"/>
        <end position="22"/>
    </location>
</feature>